<dbReference type="CDD" id="cd04216">
    <property type="entry name" value="Phytocyanin"/>
    <property type="match status" value="1"/>
</dbReference>
<evidence type="ECO:0000313" key="4">
    <source>
        <dbReference type="Proteomes" id="UP001497444"/>
    </source>
</evidence>
<reference evidence="3" key="1">
    <citation type="submission" date="2024-02" db="EMBL/GenBank/DDBJ databases">
        <authorList>
            <consortium name="ELIXIR-Norway"/>
            <consortium name="Elixir Norway"/>
        </authorList>
    </citation>
    <scope>NUCLEOTIDE SEQUENCE</scope>
</reference>
<dbReference type="PROSITE" id="PS51485">
    <property type="entry name" value="PHYTOCYANIN"/>
    <property type="match status" value="1"/>
</dbReference>
<evidence type="ECO:0000313" key="3">
    <source>
        <dbReference type="EMBL" id="CAK9279206.1"/>
    </source>
</evidence>
<gene>
    <name evidence="3" type="ORF">CSSPJE1EN1_LOCUS24684</name>
</gene>
<dbReference type="PANTHER" id="PTHR33021:SF339">
    <property type="entry name" value="OS07G0570600 PROTEIN"/>
    <property type="match status" value="1"/>
</dbReference>
<proteinExistence type="predicted"/>
<keyword evidence="4" id="KW-1185">Reference proteome</keyword>
<accession>A0ABP0XMS8</accession>
<dbReference type="SUPFAM" id="SSF49503">
    <property type="entry name" value="Cupredoxins"/>
    <property type="match status" value="1"/>
</dbReference>
<evidence type="ECO:0000256" key="1">
    <source>
        <dbReference type="SAM" id="SignalP"/>
    </source>
</evidence>
<dbReference type="Gene3D" id="2.60.40.420">
    <property type="entry name" value="Cupredoxins - blue copper proteins"/>
    <property type="match status" value="1"/>
</dbReference>
<feature type="domain" description="Phytocyanin" evidence="2">
    <location>
        <begin position="42"/>
        <end position="146"/>
    </location>
</feature>
<keyword evidence="1" id="KW-0732">Signal</keyword>
<organism evidence="3 4">
    <name type="scientific">Sphagnum jensenii</name>
    <dbReference type="NCBI Taxonomy" id="128206"/>
    <lineage>
        <taxon>Eukaryota</taxon>
        <taxon>Viridiplantae</taxon>
        <taxon>Streptophyta</taxon>
        <taxon>Embryophyta</taxon>
        <taxon>Bryophyta</taxon>
        <taxon>Sphagnophytina</taxon>
        <taxon>Sphagnopsida</taxon>
        <taxon>Sphagnales</taxon>
        <taxon>Sphagnaceae</taxon>
        <taxon>Sphagnum</taxon>
    </lineage>
</organism>
<evidence type="ECO:0000259" key="2">
    <source>
        <dbReference type="PROSITE" id="PS51485"/>
    </source>
</evidence>
<dbReference type="Pfam" id="PF02298">
    <property type="entry name" value="Cu_bind_like"/>
    <property type="match status" value="1"/>
</dbReference>
<dbReference type="EMBL" id="OZ020104">
    <property type="protein sequence ID" value="CAK9279206.1"/>
    <property type="molecule type" value="Genomic_DNA"/>
</dbReference>
<sequence length="194" mass="21435">MPSTGAQLVGGTTIYPMRMRSQFCMLLLGILANLLSGIQATELHAVGGFVGWSVPPSGQTDWYSEVWAKSISFQVGDVLVFSYSPDDNVYELADEADFAACKLDTIGVWYSGSTNITLTKAGTYYFVCGIEDQCKLGMKLRVKVKTEAATTTIFTQILSGLRPLFTRLIRSITDIFHFSPSYYHHPKIPLAIQK</sequence>
<dbReference type="InterPro" id="IPR008972">
    <property type="entry name" value="Cupredoxin"/>
</dbReference>
<feature type="signal peptide" evidence="1">
    <location>
        <begin position="1"/>
        <end position="40"/>
    </location>
</feature>
<dbReference type="Proteomes" id="UP001497444">
    <property type="component" value="Chromosome 9"/>
</dbReference>
<dbReference type="PANTHER" id="PTHR33021">
    <property type="entry name" value="BLUE COPPER PROTEIN"/>
    <property type="match status" value="1"/>
</dbReference>
<protein>
    <recommendedName>
        <fullName evidence="2">Phytocyanin domain-containing protein</fullName>
    </recommendedName>
</protein>
<dbReference type="InterPro" id="IPR039391">
    <property type="entry name" value="Phytocyanin-like"/>
</dbReference>
<name>A0ABP0XMS8_9BRYO</name>
<feature type="chain" id="PRO_5047082542" description="Phytocyanin domain-containing protein" evidence="1">
    <location>
        <begin position="41"/>
        <end position="194"/>
    </location>
</feature>
<dbReference type="InterPro" id="IPR003245">
    <property type="entry name" value="Phytocyanin_dom"/>
</dbReference>